<dbReference type="EMBL" id="JAOPJF010000005">
    <property type="protein sequence ID" value="KAK1149036.1"/>
    <property type="molecule type" value="Genomic_DNA"/>
</dbReference>
<evidence type="ECO:0000313" key="2">
    <source>
        <dbReference type="Proteomes" id="UP001177260"/>
    </source>
</evidence>
<reference evidence="1 2" key="1">
    <citation type="journal article" date="2023" name="ACS Omega">
        <title>Identification of the Neoaspergillic Acid Biosynthesis Gene Cluster by Establishing an In Vitro CRISPR-Ribonucleoprotein Genetic System in Aspergillus melleus.</title>
        <authorList>
            <person name="Yuan B."/>
            <person name="Grau M.F."/>
            <person name="Murata R.M."/>
            <person name="Torok T."/>
            <person name="Venkateswaran K."/>
            <person name="Stajich J.E."/>
            <person name="Wang C.C.C."/>
        </authorList>
    </citation>
    <scope>NUCLEOTIDE SEQUENCE [LARGE SCALE GENOMIC DNA]</scope>
    <source>
        <strain evidence="1 2">IMV 1140</strain>
    </source>
</reference>
<evidence type="ECO:0000313" key="1">
    <source>
        <dbReference type="EMBL" id="KAK1149036.1"/>
    </source>
</evidence>
<dbReference type="Proteomes" id="UP001177260">
    <property type="component" value="Unassembled WGS sequence"/>
</dbReference>
<proteinExistence type="predicted"/>
<comment type="caution">
    <text evidence="1">The sequence shown here is derived from an EMBL/GenBank/DDBJ whole genome shotgun (WGS) entry which is preliminary data.</text>
</comment>
<keyword evidence="2" id="KW-1185">Reference proteome</keyword>
<gene>
    <name evidence="1" type="ORF">N8T08_007713</name>
</gene>
<sequence>MATLLNMSDVRYEVIYYGEFLKDLPRRLGSNAVLDASVVAFTHGYSAIHTHRPSPEALGSYVHALKTLRFALEDPVKTRTAETLCGIYLIMICQSWLGKQEDNYVSHGEAMAHLLSMAVTQNWQGGFIKEMLLTFSVPVILESTFNPRIKIQPWFSIICERYLPPQPTKANPFPSLTLRNLAGIPQFIRSPEQHVFEIEATYTAMRADMPRLRDLLTETSLALFPTPDADPGIVAMRTLTRYQAAYGIIMALGIMLNRILSEFDPDDATLAADGVYIFDEMMILAVEAARHRPLGSAYMPLCLASAWSATTDEAKKAQALAILMEYQKDFSEANCMPELHLAKKGNKTMKQRRDLPEGVNTAQPLQQTPA</sequence>
<protein>
    <submittedName>
        <fullName evidence="1">Uncharacterized protein</fullName>
    </submittedName>
</protein>
<name>A0ACC3BEK3_9EURO</name>
<organism evidence="1 2">
    <name type="scientific">Aspergillus melleus</name>
    <dbReference type="NCBI Taxonomy" id="138277"/>
    <lineage>
        <taxon>Eukaryota</taxon>
        <taxon>Fungi</taxon>
        <taxon>Dikarya</taxon>
        <taxon>Ascomycota</taxon>
        <taxon>Pezizomycotina</taxon>
        <taxon>Eurotiomycetes</taxon>
        <taxon>Eurotiomycetidae</taxon>
        <taxon>Eurotiales</taxon>
        <taxon>Aspergillaceae</taxon>
        <taxon>Aspergillus</taxon>
        <taxon>Aspergillus subgen. Circumdati</taxon>
    </lineage>
</organism>
<accession>A0ACC3BEK3</accession>